<gene>
    <name evidence="2" type="ORF">N7498_001023</name>
</gene>
<sequence length="165" mass="18970">MSSFILWLHFRALAGWARASFVRMALLIKPCSFSYIDNISFKLWRIWYTTNGPFHRAVDNQHKHHGDVVRISPNELSFASVESWKAIYQPKKAPLVKSEFYDIYGSGFNSLCVGSERNPQVHNRMRKSLAAALSTKALLEQEDMAWTDSLKESGFRQKLLLLDST</sequence>
<evidence type="ECO:0000313" key="3">
    <source>
        <dbReference type="Proteomes" id="UP001150904"/>
    </source>
</evidence>
<evidence type="ECO:0000256" key="1">
    <source>
        <dbReference type="SAM" id="SignalP"/>
    </source>
</evidence>
<keyword evidence="3" id="KW-1185">Reference proteome</keyword>
<comment type="caution">
    <text evidence="2">The sequence shown here is derived from an EMBL/GenBank/DDBJ whole genome shotgun (WGS) entry which is preliminary data.</text>
</comment>
<feature type="chain" id="PRO_5040810566" evidence="1">
    <location>
        <begin position="20"/>
        <end position="165"/>
    </location>
</feature>
<dbReference type="InterPro" id="IPR036396">
    <property type="entry name" value="Cyt_P450_sf"/>
</dbReference>
<protein>
    <submittedName>
        <fullName evidence="2">Uncharacterized protein</fullName>
    </submittedName>
</protein>
<proteinExistence type="predicted"/>
<dbReference type="AlphaFoldDB" id="A0A9W9NFD8"/>
<dbReference type="SUPFAM" id="SSF48264">
    <property type="entry name" value="Cytochrome P450"/>
    <property type="match status" value="1"/>
</dbReference>
<dbReference type="Proteomes" id="UP001150904">
    <property type="component" value="Unassembled WGS sequence"/>
</dbReference>
<reference evidence="2" key="2">
    <citation type="journal article" date="2023" name="IMA Fungus">
        <title>Comparative genomic study of the Penicillium genus elucidates a diverse pangenome and 15 lateral gene transfer events.</title>
        <authorList>
            <person name="Petersen C."/>
            <person name="Sorensen T."/>
            <person name="Nielsen M.R."/>
            <person name="Sondergaard T.E."/>
            <person name="Sorensen J.L."/>
            <person name="Fitzpatrick D.A."/>
            <person name="Frisvad J.C."/>
            <person name="Nielsen K.L."/>
        </authorList>
    </citation>
    <scope>NUCLEOTIDE SEQUENCE</scope>
    <source>
        <strain evidence="2">IBT 15544</strain>
    </source>
</reference>
<dbReference type="RefSeq" id="XP_058313497.1">
    <property type="nucleotide sequence ID" value="XM_058448086.1"/>
</dbReference>
<feature type="signal peptide" evidence="1">
    <location>
        <begin position="1"/>
        <end position="19"/>
    </location>
</feature>
<dbReference type="GO" id="GO:0005506">
    <property type="term" value="F:iron ion binding"/>
    <property type="evidence" value="ECO:0007669"/>
    <property type="project" value="InterPro"/>
</dbReference>
<accession>A0A9W9NFD8</accession>
<reference evidence="2" key="1">
    <citation type="submission" date="2022-12" db="EMBL/GenBank/DDBJ databases">
        <authorList>
            <person name="Petersen C."/>
        </authorList>
    </citation>
    <scope>NUCLEOTIDE SEQUENCE</scope>
    <source>
        <strain evidence="2">IBT 15544</strain>
    </source>
</reference>
<keyword evidence="1" id="KW-0732">Signal</keyword>
<dbReference type="GO" id="GO:0020037">
    <property type="term" value="F:heme binding"/>
    <property type="evidence" value="ECO:0007669"/>
    <property type="project" value="InterPro"/>
</dbReference>
<dbReference type="Gene3D" id="1.10.630.10">
    <property type="entry name" value="Cytochrome P450"/>
    <property type="match status" value="1"/>
</dbReference>
<name>A0A9W9NFD8_9EURO</name>
<evidence type="ECO:0000313" key="2">
    <source>
        <dbReference type="EMBL" id="KAJ5218924.1"/>
    </source>
</evidence>
<dbReference type="GeneID" id="83175386"/>
<organism evidence="2 3">
    <name type="scientific">Penicillium cinerascens</name>
    <dbReference type="NCBI Taxonomy" id="70096"/>
    <lineage>
        <taxon>Eukaryota</taxon>
        <taxon>Fungi</taxon>
        <taxon>Dikarya</taxon>
        <taxon>Ascomycota</taxon>
        <taxon>Pezizomycotina</taxon>
        <taxon>Eurotiomycetes</taxon>
        <taxon>Eurotiomycetidae</taxon>
        <taxon>Eurotiales</taxon>
        <taxon>Aspergillaceae</taxon>
        <taxon>Penicillium</taxon>
    </lineage>
</organism>
<dbReference type="EMBL" id="JAPQKR010000004">
    <property type="protein sequence ID" value="KAJ5218924.1"/>
    <property type="molecule type" value="Genomic_DNA"/>
</dbReference>
<dbReference type="OrthoDB" id="1470350at2759"/>
<dbReference type="GO" id="GO:0004497">
    <property type="term" value="F:monooxygenase activity"/>
    <property type="evidence" value="ECO:0007669"/>
    <property type="project" value="InterPro"/>
</dbReference>
<dbReference type="GO" id="GO:0016705">
    <property type="term" value="F:oxidoreductase activity, acting on paired donors, with incorporation or reduction of molecular oxygen"/>
    <property type="evidence" value="ECO:0007669"/>
    <property type="project" value="InterPro"/>
</dbReference>